<keyword evidence="6" id="KW-1185">Reference proteome</keyword>
<dbReference type="GO" id="GO:0006508">
    <property type="term" value="P:proteolysis"/>
    <property type="evidence" value="ECO:0007669"/>
    <property type="project" value="UniProtKB-KW"/>
</dbReference>
<name>A0A2S9WX42_9FLAO</name>
<reference evidence="5 6" key="1">
    <citation type="submission" date="2016-11" db="EMBL/GenBank/DDBJ databases">
        <title>Trade-off between light-utilization and light-protection in marine flavobacteria.</title>
        <authorList>
            <person name="Kumagai Y."/>
        </authorList>
    </citation>
    <scope>NUCLEOTIDE SEQUENCE [LARGE SCALE GENOMIC DNA]</scope>
    <source>
        <strain evidence="5 6">JCM 17109</strain>
    </source>
</reference>
<evidence type="ECO:0000256" key="1">
    <source>
        <dbReference type="ARBA" id="ARBA00006534"/>
    </source>
</evidence>
<dbReference type="InterPro" id="IPR005320">
    <property type="entry name" value="Peptidase_S51"/>
</dbReference>
<dbReference type="NCBIfam" id="NF003642">
    <property type="entry name" value="PRK05282.1"/>
    <property type="match status" value="1"/>
</dbReference>
<dbReference type="PANTHER" id="PTHR20842">
    <property type="entry name" value="PROTEASE S51 ALPHA-ASPARTYL DIPEPTIDASE"/>
    <property type="match status" value="1"/>
</dbReference>
<accession>A0A2S9WX42</accession>
<evidence type="ECO:0000256" key="4">
    <source>
        <dbReference type="ARBA" id="ARBA00022825"/>
    </source>
</evidence>
<organism evidence="5 6">
    <name type="scientific">Nonlabens agnitus</name>
    <dbReference type="NCBI Taxonomy" id="870484"/>
    <lineage>
        <taxon>Bacteria</taxon>
        <taxon>Pseudomonadati</taxon>
        <taxon>Bacteroidota</taxon>
        <taxon>Flavobacteriia</taxon>
        <taxon>Flavobacteriales</taxon>
        <taxon>Flavobacteriaceae</taxon>
        <taxon>Nonlabens</taxon>
    </lineage>
</organism>
<evidence type="ECO:0000313" key="5">
    <source>
        <dbReference type="EMBL" id="PRP68039.1"/>
    </source>
</evidence>
<keyword evidence="3" id="KW-0378">Hydrolase</keyword>
<proteinExistence type="inferred from homology"/>
<dbReference type="Pfam" id="PF03575">
    <property type="entry name" value="Peptidase_S51"/>
    <property type="match status" value="1"/>
</dbReference>
<keyword evidence="4" id="KW-0720">Serine protease</keyword>
<dbReference type="Proteomes" id="UP000239532">
    <property type="component" value="Unassembled WGS sequence"/>
</dbReference>
<dbReference type="CDD" id="cd03146">
    <property type="entry name" value="GAT1_Peptidase_E"/>
    <property type="match status" value="1"/>
</dbReference>
<evidence type="ECO:0000256" key="3">
    <source>
        <dbReference type="ARBA" id="ARBA00022801"/>
    </source>
</evidence>
<dbReference type="SUPFAM" id="SSF52317">
    <property type="entry name" value="Class I glutamine amidotransferase-like"/>
    <property type="match status" value="1"/>
</dbReference>
<gene>
    <name evidence="5" type="ORF">BST86_13535</name>
</gene>
<evidence type="ECO:0000313" key="6">
    <source>
        <dbReference type="Proteomes" id="UP000239532"/>
    </source>
</evidence>
<evidence type="ECO:0000256" key="2">
    <source>
        <dbReference type="ARBA" id="ARBA00022670"/>
    </source>
</evidence>
<comment type="similarity">
    <text evidence="1">Belongs to the peptidase S51 family.</text>
</comment>
<protein>
    <submittedName>
        <fullName evidence="5">Dipeptidase E</fullName>
    </submittedName>
</protein>
<dbReference type="AlphaFoldDB" id="A0A2S9WX42"/>
<dbReference type="RefSeq" id="WP_105983716.1">
    <property type="nucleotide sequence ID" value="NZ_MQUC01000003.1"/>
</dbReference>
<dbReference type="EMBL" id="MQUC01000003">
    <property type="protein sequence ID" value="PRP68039.1"/>
    <property type="molecule type" value="Genomic_DNA"/>
</dbReference>
<dbReference type="OrthoDB" id="3373764at2"/>
<dbReference type="PANTHER" id="PTHR20842:SF0">
    <property type="entry name" value="ALPHA-ASPARTYL DIPEPTIDASE"/>
    <property type="match status" value="1"/>
</dbReference>
<keyword evidence="2" id="KW-0645">Protease</keyword>
<sequence>MRNMIVASTSTLYGGGYLEYLTPFLSKRLKAASIKELLFIPFARPGGISHDDYTSKVRAVFQTMHVNVKGIHEFEDPIKAIQDAQGIFTGGGNTFQLIKMLHDLQLVEPLRKVIYQGVFYLGTSAGSNICGLNIRTTNDMPVVQPSSFKATGALAYNINPHYQDPIEGDQHMGETREQRINEFHIYNHIPVIGLREGSFIDVQGTTEILKGTLKARLFQAGKAPMEIEPETDFATLNLNH</sequence>
<dbReference type="InterPro" id="IPR029062">
    <property type="entry name" value="Class_I_gatase-like"/>
</dbReference>
<comment type="caution">
    <text evidence="5">The sequence shown here is derived from an EMBL/GenBank/DDBJ whole genome shotgun (WGS) entry which is preliminary data.</text>
</comment>
<dbReference type="GO" id="GO:0008236">
    <property type="term" value="F:serine-type peptidase activity"/>
    <property type="evidence" value="ECO:0007669"/>
    <property type="project" value="UniProtKB-KW"/>
</dbReference>
<dbReference type="Gene3D" id="3.40.50.880">
    <property type="match status" value="1"/>
</dbReference>